<organism evidence="1 2">
    <name type="scientific">Sphingobacterium paucimobilis HER1398</name>
    <dbReference type="NCBI Taxonomy" id="1346330"/>
    <lineage>
        <taxon>Bacteria</taxon>
        <taxon>Pseudomonadati</taxon>
        <taxon>Bacteroidota</taxon>
        <taxon>Sphingobacteriia</taxon>
        <taxon>Sphingobacteriales</taxon>
        <taxon>Sphingobacteriaceae</taxon>
        <taxon>Sphingobacterium</taxon>
    </lineage>
</organism>
<accession>U2JCL2</accession>
<dbReference type="PATRIC" id="fig|1346330.5.peg.1113"/>
<reference evidence="1 2" key="1">
    <citation type="journal article" date="2013" name="Genome Announc.">
        <title>The Draft Genome Sequence of Sphingomonas paucimobilis Strain HER1398 (Proteobacteria), Host to the Giant PAU Phage, Indicates That It Is a Member of the Genus Sphingobacterium (Bacteroidetes).</title>
        <authorList>
            <person name="White R.A.III."/>
            <person name="Suttle C.A."/>
        </authorList>
    </citation>
    <scope>NUCLEOTIDE SEQUENCE [LARGE SCALE GENOMIC DNA]</scope>
    <source>
        <strain evidence="1 2">HER1398</strain>
    </source>
</reference>
<sequence length="387" mass="44498">MSNNRKYLIFEDTKSTPSLHEIFDECIVAIEEGSTRLSNTRNEAGYPSYKCFRIQGREILVNAVLEYYLFKAGGSDFDYDKAVAFTEKMRKLCGWSWDIDTTLRYWVERVIRAPFFEQVNDSYGYPEWKLKAGEPSWQLSESYLRFACYIAISKVKYMGGDGQYAASEIFKIVTALGSKLPADLKKNGSGDLPLEIRQYKTDLVMCDANDVFATVKIKVKEDSEEAYSQVLDFLCNLLSYGFPSSYTIKFSSSEKNWLAIKSLPKKGVHQLFANAIKWQALHPQIENYARLAMKEFEWYNDLEDEYCAMPGTFAVFALGLLGERYHPLLCDYLSLCDGEHQSLQGDFVLAYVEQYGFTDLGLELYDLCDQNIQHLPKKLTTLYAKRK</sequence>
<dbReference type="RefSeq" id="WP_021069290.1">
    <property type="nucleotide sequence ID" value="NZ_ATDL01000006.1"/>
</dbReference>
<dbReference type="Proteomes" id="UP000016584">
    <property type="component" value="Unassembled WGS sequence"/>
</dbReference>
<dbReference type="OrthoDB" id="1089802at2"/>
<evidence type="ECO:0000313" key="2">
    <source>
        <dbReference type="Proteomes" id="UP000016584"/>
    </source>
</evidence>
<dbReference type="EMBL" id="ATDL01000006">
    <property type="protein sequence ID" value="ERJ60413.1"/>
    <property type="molecule type" value="Genomic_DNA"/>
</dbReference>
<dbReference type="InterPro" id="IPR046136">
    <property type="entry name" value="DUF6138"/>
</dbReference>
<dbReference type="Pfam" id="PF19635">
    <property type="entry name" value="DUF6138"/>
    <property type="match status" value="1"/>
</dbReference>
<dbReference type="eggNOG" id="ENOG502Z8QV">
    <property type="taxonomic scope" value="Bacteria"/>
</dbReference>
<protein>
    <submittedName>
        <fullName evidence="1">Uncharacterized protein</fullName>
    </submittedName>
</protein>
<name>U2JCL2_9SPHI</name>
<evidence type="ECO:0000313" key="1">
    <source>
        <dbReference type="EMBL" id="ERJ60413.1"/>
    </source>
</evidence>
<dbReference type="AlphaFoldDB" id="U2JCL2"/>
<gene>
    <name evidence="1" type="ORF">M472_16800</name>
</gene>
<keyword evidence="2" id="KW-1185">Reference proteome</keyword>
<comment type="caution">
    <text evidence="1">The sequence shown here is derived from an EMBL/GenBank/DDBJ whole genome shotgun (WGS) entry which is preliminary data.</text>
</comment>
<dbReference type="STRING" id="1346330.M472_16800"/>
<proteinExistence type="predicted"/>